<gene>
    <name evidence="4" type="ORF">C4561_03085</name>
</gene>
<organism evidence="4 5">
    <name type="scientific">candidate division WWE3 bacterium</name>
    <dbReference type="NCBI Taxonomy" id="2053526"/>
    <lineage>
        <taxon>Bacteria</taxon>
        <taxon>Katanobacteria</taxon>
    </lineage>
</organism>
<reference evidence="4 5" key="1">
    <citation type="journal article" date="2017" name="ISME J.">
        <title>Energy and carbon metabolisms in a deep terrestrial subsurface fluid microbial community.</title>
        <authorList>
            <person name="Momper L."/>
            <person name="Jungbluth S.P."/>
            <person name="Lee M.D."/>
            <person name="Amend J.P."/>
        </authorList>
    </citation>
    <scope>NUCLEOTIDE SEQUENCE [LARGE SCALE GENOMIC DNA]</scope>
    <source>
        <strain evidence="4">SURF_46</strain>
    </source>
</reference>
<dbReference type="GO" id="GO:0005975">
    <property type="term" value="P:carbohydrate metabolic process"/>
    <property type="evidence" value="ECO:0007669"/>
    <property type="project" value="InterPro"/>
</dbReference>
<comment type="caution">
    <text evidence="4">The sequence shown here is derived from an EMBL/GenBank/DDBJ whole genome shotgun (WGS) entry which is preliminary data.</text>
</comment>
<feature type="region of interest" description="Disordered" evidence="3">
    <location>
        <begin position="131"/>
        <end position="154"/>
    </location>
</feature>
<keyword evidence="2" id="KW-0479">Metal-binding</keyword>
<evidence type="ECO:0000313" key="4">
    <source>
        <dbReference type="EMBL" id="RJR27122.1"/>
    </source>
</evidence>
<dbReference type="PIRSF" id="PIRSF001359">
    <property type="entry name" value="F_bP_aldolase_II"/>
    <property type="match status" value="1"/>
</dbReference>
<dbReference type="NCBIfam" id="TIGR00167">
    <property type="entry name" value="cbbA"/>
    <property type="match status" value="1"/>
</dbReference>
<dbReference type="GO" id="GO:0008270">
    <property type="term" value="F:zinc ion binding"/>
    <property type="evidence" value="ECO:0007669"/>
    <property type="project" value="InterPro"/>
</dbReference>
<feature type="binding site" evidence="2">
    <location>
        <position position="131"/>
    </location>
    <ligand>
        <name>Zn(2+)</name>
        <dbReference type="ChEBI" id="CHEBI:29105"/>
        <label>2</label>
    </ligand>
</feature>
<dbReference type="PANTHER" id="PTHR30304:SF0">
    <property type="entry name" value="D-TAGATOSE-1,6-BISPHOSPHATE ALDOLASE SUBUNIT GATY-RELATED"/>
    <property type="match status" value="1"/>
</dbReference>
<evidence type="ECO:0000256" key="2">
    <source>
        <dbReference type="PIRSR" id="PIRSR001359-3"/>
    </source>
</evidence>
<evidence type="ECO:0000256" key="1">
    <source>
        <dbReference type="PIRSR" id="PIRSR001359-1"/>
    </source>
</evidence>
<feature type="binding site" evidence="2">
    <location>
        <position position="182"/>
    </location>
    <ligand>
        <name>Zn(2+)</name>
        <dbReference type="ChEBI" id="CHEBI:29105"/>
        <label>1</label>
        <note>catalytic</note>
    </ligand>
</feature>
<feature type="active site" description="Proton donor" evidence="1">
    <location>
        <position position="79"/>
    </location>
</feature>
<feature type="binding site" evidence="2">
    <location>
        <position position="211"/>
    </location>
    <ligand>
        <name>Zn(2+)</name>
        <dbReference type="ChEBI" id="CHEBI:29105"/>
        <label>1</label>
        <note>catalytic</note>
    </ligand>
</feature>
<comment type="cofactor">
    <cofactor evidence="2">
        <name>Zn(2+)</name>
        <dbReference type="ChEBI" id="CHEBI:29105"/>
    </cofactor>
    <text evidence="2">Binds 2 Zn(2+) ions per subunit. One is catalytic and the other provides a structural contribution.</text>
</comment>
<dbReference type="InterPro" id="IPR050246">
    <property type="entry name" value="Class_II_FBP_aldolase"/>
</dbReference>
<dbReference type="InterPro" id="IPR000771">
    <property type="entry name" value="FBA_II"/>
</dbReference>
<dbReference type="AlphaFoldDB" id="A0A3A4ZDA3"/>
<dbReference type="PANTHER" id="PTHR30304">
    <property type="entry name" value="D-TAGATOSE-1,6-BISPHOSPHATE ALDOLASE"/>
    <property type="match status" value="1"/>
</dbReference>
<keyword evidence="2" id="KW-0862">Zinc</keyword>
<accession>A0A3A4ZDA3</accession>
<dbReference type="SUPFAM" id="SSF51569">
    <property type="entry name" value="Aldolase"/>
    <property type="match status" value="1"/>
</dbReference>
<dbReference type="Gene3D" id="3.20.20.70">
    <property type="entry name" value="Aldolase class I"/>
    <property type="match status" value="1"/>
</dbReference>
<feature type="binding site" evidence="2">
    <location>
        <position position="101"/>
    </location>
    <ligand>
        <name>Zn(2+)</name>
        <dbReference type="ChEBI" id="CHEBI:29105"/>
        <label>2</label>
    </ligand>
</feature>
<dbReference type="GO" id="GO:0016832">
    <property type="term" value="F:aldehyde-lyase activity"/>
    <property type="evidence" value="ECO:0007669"/>
    <property type="project" value="InterPro"/>
</dbReference>
<dbReference type="Pfam" id="PF01116">
    <property type="entry name" value="F_bP_aldolase"/>
    <property type="match status" value="1"/>
</dbReference>
<dbReference type="CDD" id="cd00947">
    <property type="entry name" value="TBP_aldolase_IIB"/>
    <property type="match status" value="1"/>
</dbReference>
<feature type="binding site" evidence="2">
    <location>
        <position position="80"/>
    </location>
    <ligand>
        <name>Zn(2+)</name>
        <dbReference type="ChEBI" id="CHEBI:29105"/>
        <label>1</label>
        <note>catalytic</note>
    </ligand>
</feature>
<dbReference type="InterPro" id="IPR013785">
    <property type="entry name" value="Aldolase_TIM"/>
</dbReference>
<dbReference type="EMBL" id="QZJF01000016">
    <property type="protein sequence ID" value="RJR27122.1"/>
    <property type="molecule type" value="Genomic_DNA"/>
</dbReference>
<name>A0A3A4ZDA3_UNCKA</name>
<sequence>MNVYEILKKADDGNYALGAFNCANIETFKAITNAAKKLKSPILIEASDGEVTYIGYKQMVALKQIYMEETGVPIILNLDHGKDFESCKRAIEAGFDYVHIDASKSSFEDALREAAEVVKLAHKHGIPVEGEIDHIEGSSADHRSEDPTRLQDPKLFTDPERAREFVEKTGVDVFASFVGNLHGIYASNMHLNLDLLKKIKATIPDTFLSLHGGSGIFDEDVRQAVTMGIVKVNVNSEMRIAFKMSLQELLNSTNEVAVYKIMDKPIEAVQKVVEYKIGLFGSTGKA</sequence>
<proteinExistence type="predicted"/>
<evidence type="ECO:0000256" key="3">
    <source>
        <dbReference type="SAM" id="MobiDB-lite"/>
    </source>
</evidence>
<dbReference type="Proteomes" id="UP000265540">
    <property type="component" value="Unassembled WGS sequence"/>
</dbReference>
<protein>
    <submittedName>
        <fullName evidence="4">Class II fructose-bisphosphate aldolase</fullName>
    </submittedName>
</protein>
<evidence type="ECO:0000313" key="5">
    <source>
        <dbReference type="Proteomes" id="UP000265540"/>
    </source>
</evidence>